<dbReference type="PANTHER" id="PTHR47799:SF1">
    <property type="entry name" value="OMEGA-AMIDASE YAFV"/>
    <property type="match status" value="1"/>
</dbReference>
<reference evidence="2" key="1">
    <citation type="submission" date="2010-05" db="EMBL/GenBank/DDBJ databases">
        <title>The draft genome of Desulfonatronospira thiodismutans ASO3-1.</title>
        <authorList>
            <consortium name="US DOE Joint Genome Institute (JGI-PGF)"/>
            <person name="Lucas S."/>
            <person name="Copeland A."/>
            <person name="Lapidus A."/>
            <person name="Cheng J.-F."/>
            <person name="Bruce D."/>
            <person name="Goodwin L."/>
            <person name="Pitluck S."/>
            <person name="Chertkov O."/>
            <person name="Brettin T."/>
            <person name="Detter J.C."/>
            <person name="Han C."/>
            <person name="Land M.L."/>
            <person name="Hauser L."/>
            <person name="Kyrpides N."/>
            <person name="Mikhailova N."/>
            <person name="Muyzer G."/>
            <person name="Woyke T."/>
        </authorList>
    </citation>
    <scope>NUCLEOTIDE SEQUENCE [LARGE SCALE GENOMIC DNA]</scope>
    <source>
        <strain evidence="2">ASO3-1</strain>
    </source>
</reference>
<dbReference type="AlphaFoldDB" id="D6STQ4"/>
<comment type="caution">
    <text evidence="2">The sequence shown here is derived from an EMBL/GenBank/DDBJ whole genome shotgun (WGS) entry which is preliminary data.</text>
</comment>
<dbReference type="InterPro" id="IPR052737">
    <property type="entry name" value="Omega-amidase_YafV"/>
</dbReference>
<dbReference type="Gene3D" id="3.60.110.10">
    <property type="entry name" value="Carbon-nitrogen hydrolase"/>
    <property type="match status" value="1"/>
</dbReference>
<sequence length="261" mass="30043">MEAVAVGVCQTRVMRRVNDILPWLDLIERQQGPCLWVFPELFMGGFDYLQRDRCLEMNLEVRQIMSEFASRTENVLAGSFWEEKDGRIYNAFELFTPDGEKCSPYQKLHLFKPGKENMHFEPGRHAPQCFEWKGIKIGFGICHDLRYPELFLYQHEFEPDLFILTSQWPMARVEHWQALLKARAIENQCYVLGCNGTGASELGDLAGHSCLITSWGKTVFSLSKEVGLKKSGLQAEVILTDRRGFDSRRSDFFLVDFGGIN</sequence>
<dbReference type="OrthoDB" id="9811121at2"/>
<feature type="domain" description="CN hydrolase" evidence="1">
    <location>
        <begin position="4"/>
        <end position="239"/>
    </location>
</feature>
<dbReference type="EMBL" id="ACJN02000003">
    <property type="protein sequence ID" value="EFI34070.1"/>
    <property type="molecule type" value="Genomic_DNA"/>
</dbReference>
<proteinExistence type="predicted"/>
<evidence type="ECO:0000313" key="2">
    <source>
        <dbReference type="EMBL" id="EFI34070.1"/>
    </source>
</evidence>
<dbReference type="Pfam" id="PF00795">
    <property type="entry name" value="CN_hydrolase"/>
    <property type="match status" value="1"/>
</dbReference>
<dbReference type="GO" id="GO:0016746">
    <property type="term" value="F:acyltransferase activity"/>
    <property type="evidence" value="ECO:0007669"/>
    <property type="project" value="UniProtKB-KW"/>
</dbReference>
<organism evidence="2 3">
    <name type="scientific">Desulfonatronospira thiodismutans ASO3-1</name>
    <dbReference type="NCBI Taxonomy" id="555779"/>
    <lineage>
        <taxon>Bacteria</taxon>
        <taxon>Pseudomonadati</taxon>
        <taxon>Thermodesulfobacteriota</taxon>
        <taxon>Desulfovibrionia</taxon>
        <taxon>Desulfovibrionales</taxon>
        <taxon>Desulfonatronovibrionaceae</taxon>
        <taxon>Desulfonatronospira</taxon>
    </lineage>
</organism>
<dbReference type="GO" id="GO:0106008">
    <property type="term" value="F:2-oxoglutaramate amidase activity"/>
    <property type="evidence" value="ECO:0007669"/>
    <property type="project" value="TreeGrafter"/>
</dbReference>
<keyword evidence="3" id="KW-1185">Reference proteome</keyword>
<dbReference type="eggNOG" id="COG0388">
    <property type="taxonomic scope" value="Bacteria"/>
</dbReference>
<dbReference type="SUPFAM" id="SSF56317">
    <property type="entry name" value="Carbon-nitrogen hydrolase"/>
    <property type="match status" value="1"/>
</dbReference>
<dbReference type="PANTHER" id="PTHR47799">
    <property type="entry name" value="OMEGA-AMIDASE YAFV"/>
    <property type="match status" value="1"/>
</dbReference>
<dbReference type="InterPro" id="IPR036526">
    <property type="entry name" value="C-N_Hydrolase_sf"/>
</dbReference>
<accession>D6STQ4</accession>
<gene>
    <name evidence="2" type="ORF">Dthio_PD1409</name>
</gene>
<dbReference type="Proteomes" id="UP000005496">
    <property type="component" value="Unassembled WGS sequence"/>
</dbReference>
<name>D6STQ4_9BACT</name>
<dbReference type="GO" id="GO:0050152">
    <property type="term" value="F:omega-amidase activity"/>
    <property type="evidence" value="ECO:0007669"/>
    <property type="project" value="TreeGrafter"/>
</dbReference>
<dbReference type="PROSITE" id="PS50263">
    <property type="entry name" value="CN_HYDROLASE"/>
    <property type="match status" value="1"/>
</dbReference>
<evidence type="ECO:0000259" key="1">
    <source>
        <dbReference type="PROSITE" id="PS50263"/>
    </source>
</evidence>
<protein>
    <submittedName>
        <fullName evidence="2">Nitrilase/cyanide hydratase and apolipoprotein N-acyltransferase</fullName>
    </submittedName>
</protein>
<dbReference type="InterPro" id="IPR003010">
    <property type="entry name" value="C-N_Hydrolase"/>
</dbReference>
<dbReference type="RefSeq" id="WP_008871419.1">
    <property type="nucleotide sequence ID" value="NZ_ACJN02000003.1"/>
</dbReference>
<evidence type="ECO:0000313" key="3">
    <source>
        <dbReference type="Proteomes" id="UP000005496"/>
    </source>
</evidence>